<gene>
    <name evidence="2" type="ORF">NPX13_g3829</name>
</gene>
<proteinExistence type="predicted"/>
<reference evidence="2" key="1">
    <citation type="submission" date="2022-07" db="EMBL/GenBank/DDBJ databases">
        <title>Genome Sequence of Xylaria arbuscula.</title>
        <authorList>
            <person name="Buettner E."/>
        </authorList>
    </citation>
    <scope>NUCLEOTIDE SEQUENCE</scope>
    <source>
        <strain evidence="2">VT107</strain>
    </source>
</reference>
<organism evidence="2 3">
    <name type="scientific">Xylaria arbuscula</name>
    <dbReference type="NCBI Taxonomy" id="114810"/>
    <lineage>
        <taxon>Eukaryota</taxon>
        <taxon>Fungi</taxon>
        <taxon>Dikarya</taxon>
        <taxon>Ascomycota</taxon>
        <taxon>Pezizomycotina</taxon>
        <taxon>Sordariomycetes</taxon>
        <taxon>Xylariomycetidae</taxon>
        <taxon>Xylariales</taxon>
        <taxon>Xylariaceae</taxon>
        <taxon>Xylaria</taxon>
    </lineage>
</organism>
<feature type="region of interest" description="Disordered" evidence="1">
    <location>
        <begin position="338"/>
        <end position="417"/>
    </location>
</feature>
<keyword evidence="3" id="KW-1185">Reference proteome</keyword>
<feature type="compositionally biased region" description="Basic and acidic residues" evidence="1">
    <location>
        <begin position="565"/>
        <end position="585"/>
    </location>
</feature>
<dbReference type="PANTHER" id="PTHR38406:SF1">
    <property type="entry name" value="TRANSCRIPTIONAL REPRESSOR OPI1"/>
    <property type="match status" value="1"/>
</dbReference>
<feature type="compositionally biased region" description="Basic and acidic residues" evidence="1">
    <location>
        <begin position="18"/>
        <end position="35"/>
    </location>
</feature>
<evidence type="ECO:0000313" key="3">
    <source>
        <dbReference type="Proteomes" id="UP001148614"/>
    </source>
</evidence>
<name>A0A9W8TMU8_9PEZI</name>
<comment type="caution">
    <text evidence="2">The sequence shown here is derived from an EMBL/GenBank/DDBJ whole genome shotgun (WGS) entry which is preliminary data.</text>
</comment>
<feature type="region of interest" description="Disordered" evidence="1">
    <location>
        <begin position="626"/>
        <end position="646"/>
    </location>
</feature>
<dbReference type="InterPro" id="IPR013927">
    <property type="entry name" value="TF_Opi1_Ccg-8"/>
</dbReference>
<feature type="region of interest" description="Disordered" evidence="1">
    <location>
        <begin position="549"/>
        <end position="585"/>
    </location>
</feature>
<dbReference type="GO" id="GO:0008654">
    <property type="term" value="P:phospholipid biosynthetic process"/>
    <property type="evidence" value="ECO:0007669"/>
    <property type="project" value="TreeGrafter"/>
</dbReference>
<dbReference type="VEuPathDB" id="FungiDB:F4678DRAFT_474340"/>
<evidence type="ECO:0000313" key="2">
    <source>
        <dbReference type="EMBL" id="KAJ3576047.1"/>
    </source>
</evidence>
<dbReference type="GO" id="GO:0005783">
    <property type="term" value="C:endoplasmic reticulum"/>
    <property type="evidence" value="ECO:0007669"/>
    <property type="project" value="TreeGrafter"/>
</dbReference>
<dbReference type="EMBL" id="JANPWZ010000501">
    <property type="protein sequence ID" value="KAJ3576047.1"/>
    <property type="molecule type" value="Genomic_DNA"/>
</dbReference>
<dbReference type="PANTHER" id="PTHR38406">
    <property type="entry name" value="TRANSCRIPTIONAL REPRESSOR OPI1"/>
    <property type="match status" value="1"/>
</dbReference>
<dbReference type="Pfam" id="PF08618">
    <property type="entry name" value="Opi1"/>
    <property type="match status" value="1"/>
</dbReference>
<accession>A0A9W8TMU8</accession>
<dbReference type="GO" id="GO:0003714">
    <property type="term" value="F:transcription corepressor activity"/>
    <property type="evidence" value="ECO:0007669"/>
    <property type="project" value="InterPro"/>
</dbReference>
<feature type="compositionally biased region" description="Polar residues" evidence="1">
    <location>
        <begin position="636"/>
        <end position="646"/>
    </location>
</feature>
<feature type="compositionally biased region" description="Polar residues" evidence="1">
    <location>
        <begin position="369"/>
        <end position="378"/>
    </location>
</feature>
<feature type="compositionally biased region" description="Pro residues" evidence="1">
    <location>
        <begin position="141"/>
        <end position="154"/>
    </location>
</feature>
<sequence length="646" mass="70874">MEQPINAMDTRIPPLPRPIHDQKLDVSRHPGESRKHPLTSDPVPFSTTLDLHGRHFKPPSYPPPSYSQHRDAPVPFPDPQKAELAPIKPVGDRGDVKGHYGANHPTLPSLSTITASTSSSPLSSSSPSAQQLASSSHRPPEPSYKPPAPPPPTHWPSLNPLTAYYTPSHVQNPEPPLRMDGDTSSSSAMSTASPDRFHDGRASSVSLDDPDVRMAAEALGDLRAALVHTTWDEREHANKRWMADFVSSPIHRATPPRSPRSLTLGQQPEPLLSLLTTASPFLATTINSATSAYTNSKNYYPQIKTSIEYVEGYVMPIAGSVGRVTGVENGVRWILRRAQPNGDDMGEQGSNKRRKVGSGDGSYRDGASDSGSGAQTPRASLEIPDDRRSSMDTLPAYDDFRSPPYAEQFPGPDGHPNRGPWHARLMMTTSGLRISMSEESMHSLKYCLSWIRWANVHIEHAVNALNDAMEKYEQRGEASGDHSNSANGDEMMRRQLAAKISFLCSDVLKTLQNVINTVSQYAGGALPENARELVRRHLTSLPQRFHLASMASDREASNRSAASMEEGRSEDEQREETKKTETLESGRRARILAKEGLAMMSQVSRILTGTLTSAELWCERESKKIREQREDLLGNPASSSDGTKSG</sequence>
<dbReference type="Proteomes" id="UP001148614">
    <property type="component" value="Unassembled WGS sequence"/>
</dbReference>
<evidence type="ECO:0000256" key="1">
    <source>
        <dbReference type="SAM" id="MobiDB-lite"/>
    </source>
</evidence>
<protein>
    <recommendedName>
        <fullName evidence="4">Opi1-domain-containing protein</fullName>
    </recommendedName>
</protein>
<feature type="compositionally biased region" description="Low complexity" evidence="1">
    <location>
        <begin position="105"/>
        <end position="136"/>
    </location>
</feature>
<dbReference type="AlphaFoldDB" id="A0A9W8TMU8"/>
<evidence type="ECO:0008006" key="4">
    <source>
        <dbReference type="Google" id="ProtNLM"/>
    </source>
</evidence>
<feature type="region of interest" description="Disordered" evidence="1">
    <location>
        <begin position="1"/>
        <end position="209"/>
    </location>
</feature>
<feature type="compositionally biased region" description="Low complexity" evidence="1">
    <location>
        <begin position="183"/>
        <end position="193"/>
    </location>
</feature>
<dbReference type="GO" id="GO:0005634">
    <property type="term" value="C:nucleus"/>
    <property type="evidence" value="ECO:0007669"/>
    <property type="project" value="TreeGrafter"/>
</dbReference>
<dbReference type="GO" id="GO:0030968">
    <property type="term" value="P:endoplasmic reticulum unfolded protein response"/>
    <property type="evidence" value="ECO:0007669"/>
    <property type="project" value="TreeGrafter"/>
</dbReference>
<dbReference type="GO" id="GO:0006357">
    <property type="term" value="P:regulation of transcription by RNA polymerase II"/>
    <property type="evidence" value="ECO:0007669"/>
    <property type="project" value="TreeGrafter"/>
</dbReference>